<dbReference type="EMBL" id="CAJVCH010571707">
    <property type="protein sequence ID" value="CAG7838318.1"/>
    <property type="molecule type" value="Genomic_DNA"/>
</dbReference>
<dbReference type="Proteomes" id="UP000708208">
    <property type="component" value="Unassembled WGS sequence"/>
</dbReference>
<dbReference type="AlphaFoldDB" id="A0A8J2PP04"/>
<protein>
    <submittedName>
        <fullName evidence="1">Uncharacterized protein</fullName>
    </submittedName>
</protein>
<name>A0A8J2PP04_9HEXA</name>
<organism evidence="1 2">
    <name type="scientific">Allacma fusca</name>
    <dbReference type="NCBI Taxonomy" id="39272"/>
    <lineage>
        <taxon>Eukaryota</taxon>
        <taxon>Metazoa</taxon>
        <taxon>Ecdysozoa</taxon>
        <taxon>Arthropoda</taxon>
        <taxon>Hexapoda</taxon>
        <taxon>Collembola</taxon>
        <taxon>Symphypleona</taxon>
        <taxon>Sminthuridae</taxon>
        <taxon>Allacma</taxon>
    </lineage>
</organism>
<comment type="caution">
    <text evidence="1">The sequence shown here is derived from an EMBL/GenBank/DDBJ whole genome shotgun (WGS) entry which is preliminary data.</text>
</comment>
<dbReference type="InterPro" id="IPR037626">
    <property type="entry name" value="NUP37"/>
</dbReference>
<proteinExistence type="predicted"/>
<reference evidence="1" key="1">
    <citation type="submission" date="2021-06" db="EMBL/GenBank/DDBJ databases">
        <authorList>
            <person name="Hodson N. C."/>
            <person name="Mongue J. A."/>
            <person name="Jaron S. K."/>
        </authorList>
    </citation>
    <scope>NUCLEOTIDE SEQUENCE</scope>
</reference>
<dbReference type="PANTHER" id="PTHR22806">
    <property type="entry name" value="NUCLEOPORIN NUP37 P37 -RELATED"/>
    <property type="match status" value="1"/>
</dbReference>
<gene>
    <name evidence="1" type="ORF">AFUS01_LOCUS47301</name>
</gene>
<evidence type="ECO:0000313" key="2">
    <source>
        <dbReference type="Proteomes" id="UP000708208"/>
    </source>
</evidence>
<dbReference type="OrthoDB" id="340259at2759"/>
<sequence>MHCIPVHIKIRSCTMRGRQDDSKFYPSFVEEDSLPGQGPPPGAPIDINNYPVLESYDLGSAPCAMQAVSNQLAQDIVMFTFPKRIAIYYLKFKAPEVLEDPSLKERQPLFDYQKLHELMVDDTDIIQSTSLSSDLSLSFQEKRLSYAFSLHDSNFLYMVDLRGDLPERINKTHWFQEMNPKFNNDAPITHIKFDLDQSQFVAVLTEEPACNVWNTAKRMKITSFPLLEKGVGISWHKSEPYKLMVAQRNGIIIFYNIVKQHAVQSVSVGKSPLLYVDWAPSNNYFVGCVSYSQAYIVDIAKPYSTHIKSFDTHPNFTNKLKFSPLDYKMFATMGRSDSRIKVFQLNFQSMLWSNRKPDMRDIEWLRARPFVLALAGSQVYVFKSSLLH</sequence>
<keyword evidence="2" id="KW-1185">Reference proteome</keyword>
<evidence type="ECO:0000313" key="1">
    <source>
        <dbReference type="EMBL" id="CAG7838318.1"/>
    </source>
</evidence>
<dbReference type="GO" id="GO:0031080">
    <property type="term" value="C:nuclear pore outer ring"/>
    <property type="evidence" value="ECO:0007669"/>
    <property type="project" value="InterPro"/>
</dbReference>
<dbReference type="PANTHER" id="PTHR22806:SF0">
    <property type="entry name" value="NUCLEOPORIN NUP37"/>
    <property type="match status" value="1"/>
</dbReference>
<accession>A0A8J2PP04</accession>